<name>A0ABU6TRH0_9FABA</name>
<gene>
    <name evidence="2" type="ORF">PIB30_075506</name>
</gene>
<dbReference type="Proteomes" id="UP001341840">
    <property type="component" value="Unassembled WGS sequence"/>
</dbReference>
<dbReference type="EMBL" id="JASCZI010091585">
    <property type="protein sequence ID" value="MED6150746.1"/>
    <property type="molecule type" value="Genomic_DNA"/>
</dbReference>
<feature type="compositionally biased region" description="Polar residues" evidence="1">
    <location>
        <begin position="127"/>
        <end position="136"/>
    </location>
</feature>
<evidence type="ECO:0000313" key="3">
    <source>
        <dbReference type="Proteomes" id="UP001341840"/>
    </source>
</evidence>
<keyword evidence="3" id="KW-1185">Reference proteome</keyword>
<organism evidence="2 3">
    <name type="scientific">Stylosanthes scabra</name>
    <dbReference type="NCBI Taxonomy" id="79078"/>
    <lineage>
        <taxon>Eukaryota</taxon>
        <taxon>Viridiplantae</taxon>
        <taxon>Streptophyta</taxon>
        <taxon>Embryophyta</taxon>
        <taxon>Tracheophyta</taxon>
        <taxon>Spermatophyta</taxon>
        <taxon>Magnoliopsida</taxon>
        <taxon>eudicotyledons</taxon>
        <taxon>Gunneridae</taxon>
        <taxon>Pentapetalae</taxon>
        <taxon>rosids</taxon>
        <taxon>fabids</taxon>
        <taxon>Fabales</taxon>
        <taxon>Fabaceae</taxon>
        <taxon>Papilionoideae</taxon>
        <taxon>50 kb inversion clade</taxon>
        <taxon>dalbergioids sensu lato</taxon>
        <taxon>Dalbergieae</taxon>
        <taxon>Pterocarpus clade</taxon>
        <taxon>Stylosanthes</taxon>
    </lineage>
</organism>
<accession>A0ABU6TRH0</accession>
<reference evidence="2 3" key="1">
    <citation type="journal article" date="2023" name="Plants (Basel)">
        <title>Bridging the Gap: Combining Genomics and Transcriptomics Approaches to Understand Stylosanthes scabra, an Orphan Legume from the Brazilian Caatinga.</title>
        <authorList>
            <person name="Ferreira-Neto J.R.C."/>
            <person name="da Silva M.D."/>
            <person name="Binneck E."/>
            <person name="de Melo N.F."/>
            <person name="da Silva R.H."/>
            <person name="de Melo A.L.T.M."/>
            <person name="Pandolfi V."/>
            <person name="Bustamante F.O."/>
            <person name="Brasileiro-Vidal A.C."/>
            <person name="Benko-Iseppon A.M."/>
        </authorList>
    </citation>
    <scope>NUCLEOTIDE SEQUENCE [LARGE SCALE GENOMIC DNA]</scope>
    <source>
        <tissue evidence="2">Leaves</tissue>
    </source>
</reference>
<evidence type="ECO:0000313" key="2">
    <source>
        <dbReference type="EMBL" id="MED6150746.1"/>
    </source>
</evidence>
<proteinExistence type="predicted"/>
<protein>
    <submittedName>
        <fullName evidence="2">Uncharacterized protein</fullName>
    </submittedName>
</protein>
<comment type="caution">
    <text evidence="2">The sequence shown here is derived from an EMBL/GenBank/DDBJ whole genome shotgun (WGS) entry which is preliminary data.</text>
</comment>
<evidence type="ECO:0000256" key="1">
    <source>
        <dbReference type="SAM" id="MobiDB-lite"/>
    </source>
</evidence>
<sequence length="220" mass="24305">MVGAVQPVDVRIPHKFPSHGHAADSTSAAGVYHGTAPQPVPQGQHEAQLFNQCHATAERDTSPAPVTHPSQRHTPFAQCHSPIMRHWLLSFQGSAAPIYHGIGFTVPRPYPTTLLTNSKREKEKHTAQANAQTSRAALNPHHENPLPPHHLRPAIASSSSSHRAATNHHVFFFVRPLKKSNLDRRRFVITASSSSYRKSQISVATIVASSSCVSVWRQWW</sequence>
<feature type="region of interest" description="Disordered" evidence="1">
    <location>
        <begin position="119"/>
        <end position="159"/>
    </location>
</feature>